<evidence type="ECO:0000256" key="1">
    <source>
        <dbReference type="ARBA" id="ARBA00008720"/>
    </source>
</evidence>
<dbReference type="Proteomes" id="UP000051491">
    <property type="component" value="Unassembled WGS sequence"/>
</dbReference>
<accession>A0A0R2JVE4</accession>
<dbReference type="InterPro" id="IPR007394">
    <property type="entry name" value="UPF0122"/>
</dbReference>
<reference evidence="5 7" key="1">
    <citation type="journal article" date="2015" name="Genome Announc.">
        <title>Expanding the biotechnology potential of lactobacilli through comparative genomics of 213 strains and associated genera.</title>
        <authorList>
            <person name="Sun Z."/>
            <person name="Harris H.M."/>
            <person name="McCann A."/>
            <person name="Guo C."/>
            <person name="Argimon S."/>
            <person name="Zhang W."/>
            <person name="Yang X."/>
            <person name="Jeffery I.B."/>
            <person name="Cooney J.C."/>
            <person name="Kagawa T.F."/>
            <person name="Liu W."/>
            <person name="Song Y."/>
            <person name="Salvetti E."/>
            <person name="Wrobel A."/>
            <person name="Rasinkangas P."/>
            <person name="Parkhill J."/>
            <person name="Rea M.C."/>
            <person name="O'Sullivan O."/>
            <person name="Ritari J."/>
            <person name="Douillard F.P."/>
            <person name="Paul Ross R."/>
            <person name="Yang R."/>
            <person name="Briner A.E."/>
            <person name="Felis G.E."/>
            <person name="de Vos W.M."/>
            <person name="Barrangou R."/>
            <person name="Klaenhammer T.R."/>
            <person name="Caufield P.W."/>
            <person name="Cui Y."/>
            <person name="Zhang H."/>
            <person name="O'Toole P.W."/>
        </authorList>
    </citation>
    <scope>NUCLEOTIDE SEQUENCE [LARGE SCALE GENOMIC DNA]</scope>
    <source>
        <strain evidence="5 7">DSM 15353</strain>
    </source>
</reference>
<dbReference type="Proteomes" id="UP000190935">
    <property type="component" value="Chromosome I"/>
</dbReference>
<dbReference type="NCBIfam" id="NF001070">
    <property type="entry name" value="PRK00118.1-6"/>
    <property type="match status" value="1"/>
</dbReference>
<sequence>MELEKTNRINALFDFYEELLTNKQMQYIGSYYREDYSLGEIAENFDVSRQAVYDNIKRTEQTLEKYENKLHLYRDFLERNKRIDSLVEYVNQYYQNDQRLLKLISLIEDTEDQG</sequence>
<organism evidence="5 7">
    <name type="scientific">Ligilactobacillus acidipiscis</name>
    <dbReference type="NCBI Taxonomy" id="89059"/>
    <lineage>
        <taxon>Bacteria</taxon>
        <taxon>Bacillati</taxon>
        <taxon>Bacillota</taxon>
        <taxon>Bacilli</taxon>
        <taxon>Lactobacillales</taxon>
        <taxon>Lactobacillaceae</taxon>
        <taxon>Ligilactobacillus</taxon>
    </lineage>
</organism>
<dbReference type="PANTHER" id="PTHR40083:SF1">
    <property type="entry name" value="UPF0122 PROTEIN YLXM"/>
    <property type="match status" value="1"/>
</dbReference>
<dbReference type="SUPFAM" id="SSF88659">
    <property type="entry name" value="Sigma3 and sigma4 domains of RNA polymerase sigma factors"/>
    <property type="match status" value="1"/>
</dbReference>
<gene>
    <name evidence="5" type="ORF">IV43_GL002101</name>
    <name evidence="6" type="ORF">LAC1533_1040</name>
</gene>
<reference evidence="6" key="3">
    <citation type="submission" date="2016-11" db="EMBL/GenBank/DDBJ databases">
        <authorList>
            <person name="Jaros S."/>
            <person name="Januszkiewicz K."/>
            <person name="Wedrychowicz H."/>
        </authorList>
    </citation>
    <scope>NUCLEOTIDE SEQUENCE [LARGE SCALE GENOMIC DNA]</scope>
    <source>
        <strain evidence="6">ACA-DC 1533</strain>
    </source>
</reference>
<dbReference type="Pfam" id="PF04297">
    <property type="entry name" value="UPF0122"/>
    <property type="match status" value="1"/>
</dbReference>
<feature type="coiled-coil region" evidence="4">
    <location>
        <begin position="49"/>
        <end position="76"/>
    </location>
</feature>
<proteinExistence type="inferred from homology"/>
<dbReference type="RefSeq" id="WP_010496206.1">
    <property type="nucleotide sequence ID" value="NZ_JBHUGU010000002.1"/>
</dbReference>
<dbReference type="InterPro" id="IPR013324">
    <property type="entry name" value="RNA_pol_sigma_r3/r4-like"/>
</dbReference>
<reference evidence="8" key="2">
    <citation type="submission" date="2016-11" db="EMBL/GenBank/DDBJ databases">
        <authorList>
            <person name="Papadimitriou K."/>
        </authorList>
    </citation>
    <scope>NUCLEOTIDE SEQUENCE [LARGE SCALE GENOMIC DNA]</scope>
    <source>
        <strain evidence="8">ACA-DC 1533</strain>
    </source>
</reference>
<dbReference type="HAMAP" id="MF_00245">
    <property type="entry name" value="UPF0122"/>
    <property type="match status" value="1"/>
</dbReference>
<dbReference type="InterPro" id="IPR036388">
    <property type="entry name" value="WH-like_DNA-bd_sf"/>
</dbReference>
<evidence type="ECO:0000313" key="8">
    <source>
        <dbReference type="Proteomes" id="UP000190935"/>
    </source>
</evidence>
<dbReference type="AlphaFoldDB" id="A0A0R2JVE4"/>
<dbReference type="GeneID" id="95349141"/>
<dbReference type="STRING" id="89059.LAC1533_1040"/>
<dbReference type="GO" id="GO:0003677">
    <property type="term" value="F:DNA binding"/>
    <property type="evidence" value="ECO:0007669"/>
    <property type="project" value="UniProtKB-KW"/>
</dbReference>
<dbReference type="PATRIC" id="fig|89059.3.peg.2220"/>
<evidence type="ECO:0000313" key="5">
    <source>
        <dbReference type="EMBL" id="KRN81138.1"/>
    </source>
</evidence>
<name>A0A0R2JVE4_9LACO</name>
<evidence type="ECO:0000313" key="7">
    <source>
        <dbReference type="Proteomes" id="UP000051491"/>
    </source>
</evidence>
<dbReference type="EMBL" id="JQBK01000082">
    <property type="protein sequence ID" value="KRN81138.1"/>
    <property type="molecule type" value="Genomic_DNA"/>
</dbReference>
<evidence type="ECO:0000256" key="2">
    <source>
        <dbReference type="ARBA" id="ARBA00024764"/>
    </source>
</evidence>
<dbReference type="InterPro" id="IPR054831">
    <property type="entry name" value="UPF0122_fam_protein"/>
</dbReference>
<dbReference type="Gene3D" id="1.10.10.10">
    <property type="entry name" value="Winged helix-like DNA-binding domain superfamily/Winged helix DNA-binding domain"/>
    <property type="match status" value="1"/>
</dbReference>
<keyword evidence="6" id="KW-0238">DNA-binding</keyword>
<dbReference type="NCBIfam" id="NF045758">
    <property type="entry name" value="YlxM"/>
    <property type="match status" value="1"/>
</dbReference>
<keyword evidence="4" id="KW-0175">Coiled coil</keyword>
<dbReference type="NCBIfam" id="NF001068">
    <property type="entry name" value="PRK00118.1-4"/>
    <property type="match status" value="1"/>
</dbReference>
<comment type="function">
    <text evidence="2 3">Might take part in the signal recognition particle (SRP) pathway. This is inferred from the conservation of its genetic proximity to ftsY/ffh. May be a regulatory protein.</text>
</comment>
<comment type="similarity">
    <text evidence="1 3">Belongs to the UPF0122 family.</text>
</comment>
<evidence type="ECO:0000256" key="3">
    <source>
        <dbReference type="HAMAP-Rule" id="MF_00245"/>
    </source>
</evidence>
<dbReference type="PANTHER" id="PTHR40083">
    <property type="entry name" value="UPF0122 PROTEIN CBO2450/CLC_2298"/>
    <property type="match status" value="1"/>
</dbReference>
<protein>
    <recommendedName>
        <fullName evidence="3">UPF0122 protein IV43_GL002101</fullName>
    </recommendedName>
</protein>
<dbReference type="OrthoDB" id="6392at2"/>
<dbReference type="KEGG" id="laca:LAC1533_1040"/>
<dbReference type="EMBL" id="LT630287">
    <property type="protein sequence ID" value="SFV40460.1"/>
    <property type="molecule type" value="Genomic_DNA"/>
</dbReference>
<evidence type="ECO:0000313" key="6">
    <source>
        <dbReference type="EMBL" id="SFV40460.1"/>
    </source>
</evidence>
<evidence type="ECO:0000256" key="4">
    <source>
        <dbReference type="SAM" id="Coils"/>
    </source>
</evidence>